<dbReference type="EMBL" id="AP027732">
    <property type="protein sequence ID" value="BDZ48100.1"/>
    <property type="molecule type" value="Genomic_DNA"/>
</dbReference>
<dbReference type="Proteomes" id="UP001321486">
    <property type="component" value="Chromosome"/>
</dbReference>
<name>A0ABN6XSZ5_9MICO</name>
<evidence type="ECO:0000313" key="3">
    <source>
        <dbReference type="Proteomes" id="UP001321486"/>
    </source>
</evidence>
<reference evidence="3" key="1">
    <citation type="journal article" date="2019" name="Int. J. Syst. Evol. Microbiol.">
        <title>The Global Catalogue of Microorganisms (GCM) 10K type strain sequencing project: providing services to taxonomists for standard genome sequencing and annotation.</title>
        <authorList>
            <consortium name="The Broad Institute Genomics Platform"/>
            <consortium name="The Broad Institute Genome Sequencing Center for Infectious Disease"/>
            <person name="Wu L."/>
            <person name="Ma J."/>
        </authorList>
    </citation>
    <scope>NUCLEOTIDE SEQUENCE [LARGE SCALE GENOMIC DNA]</scope>
    <source>
        <strain evidence="3">NBRC 108728</strain>
    </source>
</reference>
<proteinExistence type="predicted"/>
<evidence type="ECO:0000256" key="1">
    <source>
        <dbReference type="SAM" id="MobiDB-lite"/>
    </source>
</evidence>
<organism evidence="2 3">
    <name type="scientific">Frondihabitans sucicola</name>
    <dbReference type="NCBI Taxonomy" id="1268041"/>
    <lineage>
        <taxon>Bacteria</taxon>
        <taxon>Bacillati</taxon>
        <taxon>Actinomycetota</taxon>
        <taxon>Actinomycetes</taxon>
        <taxon>Micrococcales</taxon>
        <taxon>Microbacteriaceae</taxon>
        <taxon>Frondihabitans</taxon>
    </lineage>
</organism>
<keyword evidence="3" id="KW-1185">Reference proteome</keyword>
<gene>
    <name evidence="2" type="ORF">GCM10025867_03410</name>
</gene>
<accession>A0ABN6XSZ5</accession>
<feature type="region of interest" description="Disordered" evidence="1">
    <location>
        <begin position="188"/>
        <end position="212"/>
    </location>
</feature>
<sequence length="212" mass="21979">MRRAERDDGVAVGEQEERDFGALEELLDQDRAVLQPVRRVLEGGVAVVRDEHALARGETVGLDDVGGAELVERGGGLGQVAGADGAAGGHARFVHDPLGEGLGALERRGALAGAEDGDAVGAQDVGDAGDEWGLGTHDDELDVVLERVLRHDLAVGRVEVDHFDVGCQARVAGGGDDVVPCAFAEESRDDGVLASTGTEDENAHPRILSSPP</sequence>
<evidence type="ECO:0000313" key="2">
    <source>
        <dbReference type="EMBL" id="BDZ48100.1"/>
    </source>
</evidence>
<protein>
    <submittedName>
        <fullName evidence="2">Uncharacterized protein</fullName>
    </submittedName>
</protein>